<proteinExistence type="predicted"/>
<sequence length="171" mass="18620">MLEVNYDKQHQQFYSANNPPPFTFAPTPSDVFAVIGGTFAALASLCAKIMVDTKMDTAAQLVRDLFGDVDSYYLNLGSRAVMLSLVAVCNGLMWLFFTKALRFSSSSTRVTLIQIITNFIVTAILGSYVFGDVLSVQWWFGASLIAVGFTVISSPKDAAPVTDVPQAKKNN</sequence>
<evidence type="ECO:0000313" key="1">
    <source>
        <dbReference type="EMBL" id="KAJ1674658.1"/>
    </source>
</evidence>
<gene>
    <name evidence="1" type="ORF">EV182_002828</name>
</gene>
<name>A0ACC1HG04_9FUNG</name>
<reference evidence="1" key="1">
    <citation type="submission" date="2022-06" db="EMBL/GenBank/DDBJ databases">
        <title>Phylogenomic reconstructions and comparative analyses of Kickxellomycotina fungi.</title>
        <authorList>
            <person name="Reynolds N.K."/>
            <person name="Stajich J.E."/>
            <person name="Barry K."/>
            <person name="Grigoriev I.V."/>
            <person name="Crous P."/>
            <person name="Smith M.E."/>
        </authorList>
    </citation>
    <scope>NUCLEOTIDE SEQUENCE</scope>
    <source>
        <strain evidence="1">RSA 2271</strain>
    </source>
</reference>
<organism evidence="1 2">
    <name type="scientific">Spiromyces aspiralis</name>
    <dbReference type="NCBI Taxonomy" id="68401"/>
    <lineage>
        <taxon>Eukaryota</taxon>
        <taxon>Fungi</taxon>
        <taxon>Fungi incertae sedis</taxon>
        <taxon>Zoopagomycota</taxon>
        <taxon>Kickxellomycotina</taxon>
        <taxon>Kickxellomycetes</taxon>
        <taxon>Kickxellales</taxon>
        <taxon>Kickxellaceae</taxon>
        <taxon>Spiromyces</taxon>
    </lineage>
</organism>
<protein>
    <submittedName>
        <fullName evidence="1">Uncharacterized protein</fullName>
    </submittedName>
</protein>
<evidence type="ECO:0000313" key="2">
    <source>
        <dbReference type="Proteomes" id="UP001145114"/>
    </source>
</evidence>
<dbReference type="Proteomes" id="UP001145114">
    <property type="component" value="Unassembled WGS sequence"/>
</dbReference>
<dbReference type="EMBL" id="JAMZIH010005783">
    <property type="protein sequence ID" value="KAJ1674658.1"/>
    <property type="molecule type" value="Genomic_DNA"/>
</dbReference>
<comment type="caution">
    <text evidence="1">The sequence shown here is derived from an EMBL/GenBank/DDBJ whole genome shotgun (WGS) entry which is preliminary data.</text>
</comment>
<accession>A0ACC1HG04</accession>
<keyword evidence="2" id="KW-1185">Reference proteome</keyword>